<dbReference type="Pfam" id="PF00501">
    <property type="entry name" value="AMP-binding"/>
    <property type="match status" value="3"/>
</dbReference>
<organism evidence="8 9">
    <name type="scientific">Thermothielavioides terrestris (strain ATCC 38088 / NRRL 8126)</name>
    <name type="common">Thielavia terrestris</name>
    <dbReference type="NCBI Taxonomy" id="578455"/>
    <lineage>
        <taxon>Eukaryota</taxon>
        <taxon>Fungi</taxon>
        <taxon>Dikarya</taxon>
        <taxon>Ascomycota</taxon>
        <taxon>Pezizomycotina</taxon>
        <taxon>Sordariomycetes</taxon>
        <taxon>Sordariomycetidae</taxon>
        <taxon>Sordariales</taxon>
        <taxon>Chaetomiaceae</taxon>
        <taxon>Thermothielavioides</taxon>
        <taxon>Thermothielavioides terrestris</taxon>
    </lineage>
</organism>
<name>G2QUX1_THETT</name>
<feature type="domain" description="Carrier" evidence="7">
    <location>
        <begin position="1606"/>
        <end position="1683"/>
    </location>
</feature>
<comment type="similarity">
    <text evidence="5">Belongs to the NRP synthetase family.</text>
</comment>
<dbReference type="Gene3D" id="3.30.300.30">
    <property type="match status" value="3"/>
</dbReference>
<evidence type="ECO:0000256" key="4">
    <source>
        <dbReference type="ARBA" id="ARBA00022598"/>
    </source>
</evidence>
<keyword evidence="4" id="KW-0436">Ligase</keyword>
<evidence type="ECO:0000256" key="6">
    <source>
        <dbReference type="SAM" id="MobiDB-lite"/>
    </source>
</evidence>
<dbReference type="PROSITE" id="PS50075">
    <property type="entry name" value="CARRIER"/>
    <property type="match status" value="6"/>
</dbReference>
<evidence type="ECO:0000256" key="3">
    <source>
        <dbReference type="ARBA" id="ARBA00022553"/>
    </source>
</evidence>
<proteinExistence type="inferred from homology"/>
<dbReference type="eggNOG" id="KOG1178">
    <property type="taxonomic scope" value="Eukaryota"/>
</dbReference>
<dbReference type="NCBIfam" id="TIGR01733">
    <property type="entry name" value="AA-adenyl-dom"/>
    <property type="match status" value="3"/>
</dbReference>
<dbReference type="FunFam" id="3.30.300.30:FF:000033">
    <property type="entry name" value="Nonribosomal siderophore peptide synthase SidC"/>
    <property type="match status" value="1"/>
</dbReference>
<comment type="pathway">
    <text evidence="1">Siderophore biosynthesis.</text>
</comment>
<dbReference type="HOGENOM" id="CLU_000092_2_0_1"/>
<protein>
    <submittedName>
        <fullName evidence="8">Non-ribosomal peptide synthetase</fullName>
    </submittedName>
</protein>
<dbReference type="GO" id="GO:0016874">
    <property type="term" value="F:ligase activity"/>
    <property type="evidence" value="ECO:0007669"/>
    <property type="project" value="UniProtKB-KW"/>
</dbReference>
<dbReference type="CDD" id="cd05918">
    <property type="entry name" value="A_NRPS_SidN3_like"/>
    <property type="match status" value="3"/>
</dbReference>
<dbReference type="PANTHER" id="PTHR45527:SF1">
    <property type="entry name" value="FATTY ACID SYNTHASE"/>
    <property type="match status" value="1"/>
</dbReference>
<dbReference type="InterPro" id="IPR020806">
    <property type="entry name" value="PKS_PP-bd"/>
</dbReference>
<evidence type="ECO:0000313" key="8">
    <source>
        <dbReference type="EMBL" id="AEO63766.1"/>
    </source>
</evidence>
<dbReference type="SUPFAM" id="SSF52777">
    <property type="entry name" value="CoA-dependent acyltransferases"/>
    <property type="match status" value="12"/>
</dbReference>
<evidence type="ECO:0000259" key="7">
    <source>
        <dbReference type="PROSITE" id="PS50075"/>
    </source>
</evidence>
<sequence>MQSAAPGTDGALSIVNYPATRLQGPGLLHMLVQHNPQAKHPAIDFLAPGGERVQLSYAELHRASEALALRISALAGLQEDSGLFVVPVLVPQGPGLYITLLAILKAGGAFCPMNLDVPLERAKFILDDVSAKVVITTSEFAARLPADGRSLLIIDSEPLEEPPAMATKHREPKPTDLAYVMYTSGSTGTPKGVGISHDAATQSLLAHDRHIPPFSRFLQFAAPTFDVSVFEIFFTLFRGSTLVSCARSALLNDLPAVIRQMEVDACELTPSVAGSLLRKRENAPGLRLLLTIGEMLTQPVIEEFGGGGDDERPSMLWGMYGPTEAAIHCTLQPAFARDSPVGNIGIPLDTVSAFILAIPEDGNAGHELKVLPRGEIGELAVGGYQLADGYLNRPEQTGAAFIDSPYGRLYRTGDKARMLPDGTLECLGRIADGQVKLRGQRMELGEVEHAALRTEGCHSAVAAVTEATLVLFCAVDEAGEGDISASIMDSCRRWLPGFMLPGDIVVVEEFPRLASGKIDRKRLVAEYRARGPGLPQTVSYKDDLEQRLCDLSSECLGVTVNPHQELSSCGLDSLSAIKLASALRDAGFPVSVVELLEARTISGLRSRLRSASEARVLEPIHQLTDSLDFDVSDIVASHPALSAYAQRIECVIPCTPLQASMLAETMAEPQAYCNWVELHFAGSHTTESIRRCFSQLAKANEILRTGFVHHKGQFLQVIFEAFAQSNFSTTRCRVNEFKMQDDSDFLRPFRVLVDPIAEASGTTVVVQLHHAVYDGWSLDLMLLDLGQLVRGEEPPHRAQFREVAAFYSSMAFRDSCDAAREFWAGTLLGYQPAALPVLNPEVTHSSVVLSTTAPLKINPRAVKAALQQIDCGPQTVFQAALVWLWASMLGSQDVVVGSIQSGRSLPISHIEGILGPCIAAVPLRTDLSQMRTIKDLLLSVHAGNRAALAASVLPLSEIKRSAGIRPAQAVYDVLFIYQESLYSRDQSDNTVRLVAQRDYLETKLLVEVEPREEDLRCRFTFHANVFPESVVQIMADSIEPLVRYILDNLNSELGSMLGAFPQQFLSIFNPHPTTFSGVSDLARAVEQVAAASPDKDAVCFADRISDDTTTTTTITFAELNSTADRIGWHLGQLGVREGEVVAIIMEKSVRLYTSILATLKAGAAYLPLLPSTPVARIETMLRHAEVRFCLVDTAAKETLEERVGCIFIDVQQLNIHALPALSIKPKPNPDRLAYIIYTSGSTGVPKGVCVTQRNMMSNLDVLSRIYPVKHDSRLLQSCSQAFDVSVFEIFFAWSQGMCLCSATNDTLFEDLERAIRKLGVTHLSMTPTVASLVDPAKVPHVEFLVTAGEAMTEAVARKWAGKLYQGYGPSETTNICSVKRMDADQTIQHLGWTFDNTSAFILERDGMQPVPFGCLGELCFGGDQVAQGYLNMEELTAAKFIHHPTLGRVYRSGDLGRMLPDGSLIFAGRVDEQVKIRGQRVELSEITEAIRQSEHAIDCASLFLHRDELSQGQIISFLVPKQRQSTEFKVLDLNEELIEDVRALYRSLDSQLPAYMVPSTIVPISSLPMTASGKLDRARLTQVFKQLGNDSLAILSHGAELITDDGEWSPVETQIAEAVSRALHVGQKDVRRWTPLTALGLDSISAIELARQLQMGLGRRFPISLILQNPSIAKLARMIPNVGISEPGKFQAVTDLLPKTLVEKLRQRLEMLGKTFTSILPCTPLQEAMLATSSGKGRYLNRMLFRVNGDLARLKQAWNAMCARHDILRTCFVTSDDAAWPILQVVLAQWQPAWHDIDASSSSGIEECISRHAQGVPEALDSLEPAVSFAVIAESEAVYLSFVCHHALYDGVAIERLLFEVEQHVNGFSLPPPPSYEHFLLQSMDLPASTDQFWSQHLAGYEPKLVTNLHSDLAEAASRASSSELGIPLSQIRTRLKELGVSLLGLCQSAWATALGRLFQTDDVCFGSVVNGRSVPVEGIDQLVAPCFNTIPIRMDLSGCRRNLDLMKAFQSLNIELMAYQFTPLRRIQQRGGRRYFDTLLLLQQPPRALDQSLWSLEKDDGEMDLPLVCEVVPDTHIDQLSIKIHTLPSQPLPTGIVDLVLDLFRDAIQNCLRFPGSHAGREDLPQGLAERLNLVHLPRLDGNTAAPEAPDSDSEAWTPTEQSIRTAFATLSSYQPEQIRRHTTMYQLGLDSISAVRIASMLREVGLRVAASDVIEHPTCEKLARLIDTGSHRLRAKVAYDVAKFQAQVLSQVLAQGINLEAVEAVIPCTPLQSSMMAQFIRSGGRDYFNHIDFELADGISAAALEDAWKAVVVAHPILRTTIVPVEHDDCEFALVQYQPAKISPGLAIIPEEMGGTFDLEAWRAQACRTAAEKPDSPPWSVVIAHGERQLTMHLAIHHVIYDAHSLQVVLNDLSKAAAGLTLSPAPATEEVVGDILGQVSTAAESSAEFWKKHAEGVVINGFPVMTSLRQPSRGILAESSTSSISLADLERAASNSGYTVQVILQAAWTRVLSAYLGEDAVVFGVVLSGRNTETTRNAVFPCITTLPVISANNDSNRILLTQMLEYNAGLFSQQHQSLTRIQRWLKCPDAKLFDTLLVYQKLDHGTPVNRPWRVTHESASAEYPVSVEVEPGKDGQLGYRITFFSDVLDKEQGLLLLQQFDAAVQHLALEPRGRESDLFTSRPDLFSVLPPETPEIPTKTKFLHQFVEVQAHKTPHAIALHFVSSFEGEAPVGRMWTYKELNESGNRVARILQPLVETGAVVAVYFDKCPEAYFCILGILKAGCAFVALDPGAPKSRNEFILQDSNASVLVTTKAKEDSLPFRVSVPVVGVDATLLEACDADAPTLTRPLEPVDVCYCLYTSGTTGTPKGCQITHDNAVQCMLAFQHIFAGHWSADSKWLQFASLHFDVSVLEQYWSWSVGITLVAAPRDLILEDLAGTISRLDITHIDLTPSLARLLHPDDVPSLCRGVFITGGESLKQEILDAWGSKRVIYNFYGPTEATIGVTVYPRVPTTGRASNIGRQFINVGSYVLKPGTEEPVLRGGVGELCVSGRLVGKGYLKRDGLTSEKFPTLARFGERVYRTGDLVRVLHDGCFDFLGRADDQVKLRGQRLEIGEINHAIRKGVASVKDVATLVVRNEAQQKDFLVSFIVADGKRTRPEKGDRLQLVEGPEAEELCKCARDACRSRLPGYMVPTYVLQLPFIPLSANNKAELKELRRFFLSLGQDKLVSLSPAVGRSDGILDAIEMKVSEVAAKMQAIDARSITAESNIFELGIDSVSVLRFSRALKKEGFAQASPSLILRHPLIRDLARALKEQRVASRPDLVAAARQYVQACAHKHRSHVCRELGITPAEVEYIAPCSPLQQGMISRSANENAYFNTFRFILDPGVSPERLRAAFQRAVDGLPILRTKFVSTTDGFVQVALRKLAVPWSETSLDTETGAEEVVQTTKTTWIARNWGVVVGQPWEVVLMNGKEERTLVVHIFHGLYDANSFALLLDRIAAEYTAMDSGSRENIVSPPAPSFLEALCHGPLQDFRSAASFWADHLAGTTPFQPVPTHSTNTSAAVSRRTLRFESLDKLRASLAVTHQALVQAAWVSVLARQHAADPTIGIIVSGRNIELDGAERVVGPLFNTLPFHARISGKAGSTWADLIRQCHQYSTAVLAFQHVPLRDVQRWCSGGKPLFDTLFSFQREEQSVTQHRGLWQVVESEPNPDYPLALEATLDSDNSLHLLLVARQERYGPNELSSMMDQVEHALGSMAENPGNAIACSPKRISPGEMDRHAIAESRDTTGFPETRHLSVNGHPEPGFTWTEEALAIRSEMAALAAVNPESVTETTPLFGLGLDSIDIIKLAARLRKRGIEIKPSELMQGQTIQDIVQHLDARGSNIGSLDKRGRPRASAISEATSALRQHVVGRVELAETAIVLPATPLQESMITEMIESDFQRYFNHDILELAPTVDLHKLKDAWKAVIAGSPILRTRFLSVEDPSLKACYCQVIEDEPAVHMSDVLLDSRAELEKVCEGATLRAQKGAGSSDLLQLAFVSVGSDRFLVLSIAHALYDGWSLGLIHQAVQEAYEGRFQPPSMESYLRQVEDKLFPEAPDASAFWSGYLQGAAPTVFPEHEVDSREKRATYRAELTSSFPTPEIVSFCKTNAVTLQTLGQACWAAALAARHGSLDVTFGVVLSCRDTEEMEKLVFPTMNTVPVRSVLHGTISSWLRYMQDNATGLLQYQNFPLREALKLARANGPLFNTLFVQQRTFSSSFQHGRENWMKSVGGSSAVEYPMCVEMEMTENGLVWRIALGISQDAATRILKQLDQLLAYFVRFPAAEVVEFWGKWVSICGQPPVLLRSADDILTTSHTHEPGDGGQEAWSPLEEVIRDVLGEVSGVPAATIRRSNNIYHLGLDSISAIKVGSLLRKKGIAVRVRDMLKAGSITDIARLVTDAQLRPSPTETAIDGTEGTRGSEVPEGLDLPATLRQHGIDRSAVEKVLPASPMQVHMLSVWQNTQGKVFCPSFCLKLSCQCDIHAIDRAWKALVAETPILRTIFLSTNSRSTPILQVVLRPSTLSPGHSSPDGATWHSRTTDNWSQPYNTLRAEKDGDGTWKLRLRIHHALYDAVSLPAIMHRFAALCATHPAETSSTSAVVNWHDALFARWAADHHRASRKQFWTEHLAGAESSFPMLGSQPTPPDKPQSRANGVSLQALFFAAYADFLANATVESGRPRPQRVVFGVYLANRAGLELDEAAGAGAAAYYYPFLRLVPLRVVVPGSSGDGAGNLDDVAAAIQQDLHAISSPVNVEVGLWEVKDWTGITVDSFVNFLGVSGADPRSSTQGDVRLEWVGEPTVDDAELPATPGREGDAFEEERHAREIASNPVRDAFPDAVDVEVSVEGEAMTIGVFGSSQRLGSDGATWVIDQIVKGLNVVN</sequence>
<feature type="domain" description="Carrier" evidence="7">
    <location>
        <begin position="3811"/>
        <end position="3887"/>
    </location>
</feature>
<dbReference type="InterPro" id="IPR009081">
    <property type="entry name" value="PP-bd_ACP"/>
</dbReference>
<dbReference type="PANTHER" id="PTHR45527">
    <property type="entry name" value="NONRIBOSOMAL PEPTIDE SYNTHETASE"/>
    <property type="match status" value="1"/>
</dbReference>
<feature type="region of interest" description="Disordered" evidence="6">
    <location>
        <begin position="4452"/>
        <end position="4471"/>
    </location>
</feature>
<dbReference type="SUPFAM" id="SSF47336">
    <property type="entry name" value="ACP-like"/>
    <property type="match status" value="6"/>
</dbReference>
<dbReference type="NCBIfam" id="NF003417">
    <property type="entry name" value="PRK04813.1"/>
    <property type="match status" value="3"/>
</dbReference>
<dbReference type="GeneID" id="11521131"/>
<dbReference type="PROSITE" id="PS00455">
    <property type="entry name" value="AMP_BINDING"/>
    <property type="match status" value="2"/>
</dbReference>
<dbReference type="GO" id="GO:0010106">
    <property type="term" value="P:cellular response to iron ion starvation"/>
    <property type="evidence" value="ECO:0007669"/>
    <property type="project" value="UniProtKB-ARBA"/>
</dbReference>
<dbReference type="InterPro" id="IPR010071">
    <property type="entry name" value="AA_adenyl_dom"/>
</dbReference>
<reference evidence="8 9" key="1">
    <citation type="journal article" date="2011" name="Nat. Biotechnol.">
        <title>Comparative genomic analysis of the thermophilic biomass-degrading fungi Myceliophthora thermophila and Thielavia terrestris.</title>
        <authorList>
            <person name="Berka R.M."/>
            <person name="Grigoriev I.V."/>
            <person name="Otillar R."/>
            <person name="Salamov A."/>
            <person name="Grimwood J."/>
            <person name="Reid I."/>
            <person name="Ishmael N."/>
            <person name="John T."/>
            <person name="Darmond C."/>
            <person name="Moisan M.-C."/>
            <person name="Henrissat B."/>
            <person name="Coutinho P.M."/>
            <person name="Lombard V."/>
            <person name="Natvig D.O."/>
            <person name="Lindquist E."/>
            <person name="Schmutz J."/>
            <person name="Lucas S."/>
            <person name="Harris P."/>
            <person name="Powlowski J."/>
            <person name="Bellemare A."/>
            <person name="Taylor D."/>
            <person name="Butler G."/>
            <person name="de Vries R.P."/>
            <person name="Allijn I.E."/>
            <person name="van den Brink J."/>
            <person name="Ushinsky S."/>
            <person name="Storms R."/>
            <person name="Powell A.J."/>
            <person name="Paulsen I.T."/>
            <person name="Elbourne L.D.H."/>
            <person name="Baker S.E."/>
            <person name="Magnuson J."/>
            <person name="LaBoissiere S."/>
            <person name="Clutterbuck A.J."/>
            <person name="Martinez D."/>
            <person name="Wogulis M."/>
            <person name="de Leon A.L."/>
            <person name="Rey M.W."/>
            <person name="Tsang A."/>
        </authorList>
    </citation>
    <scope>NUCLEOTIDE SEQUENCE [LARGE SCALE GENOMIC DNA]</scope>
    <source>
        <strain evidence="9">ATCC 38088 / NRRL 8126</strain>
    </source>
</reference>
<accession>G2QUX1</accession>
<feature type="domain" description="Carrier" evidence="7">
    <location>
        <begin position="3245"/>
        <end position="3319"/>
    </location>
</feature>
<evidence type="ECO:0000256" key="1">
    <source>
        <dbReference type="ARBA" id="ARBA00004924"/>
    </source>
</evidence>
<gene>
    <name evidence="8" type="ORF">THITE_62324</name>
</gene>
<dbReference type="Gene3D" id="3.30.559.10">
    <property type="entry name" value="Chloramphenicol acetyltransferase-like domain"/>
    <property type="match status" value="6"/>
</dbReference>
<evidence type="ECO:0000256" key="5">
    <source>
        <dbReference type="ARBA" id="ARBA00029454"/>
    </source>
</evidence>
<dbReference type="GO" id="GO:0031169">
    <property type="term" value="P:ferrichrome biosynthetic process"/>
    <property type="evidence" value="ECO:0007669"/>
    <property type="project" value="UniProtKB-ARBA"/>
</dbReference>
<feature type="domain" description="Carrier" evidence="7">
    <location>
        <begin position="2156"/>
        <end position="2232"/>
    </location>
</feature>
<dbReference type="STRING" id="578455.G2QUX1"/>
<dbReference type="EMBL" id="CP003009">
    <property type="protein sequence ID" value="AEO63766.1"/>
    <property type="molecule type" value="Genomic_DNA"/>
</dbReference>
<dbReference type="FunFam" id="3.30.300.30:FF:000015">
    <property type="entry name" value="Nonribosomal peptide synthase SidD"/>
    <property type="match status" value="1"/>
</dbReference>
<feature type="domain" description="Carrier" evidence="7">
    <location>
        <begin position="539"/>
        <end position="612"/>
    </location>
</feature>
<keyword evidence="9" id="KW-1185">Reference proteome</keyword>
<dbReference type="Gene3D" id="3.40.50.12780">
    <property type="entry name" value="N-terminal domain of ligase-like"/>
    <property type="match status" value="3"/>
</dbReference>
<keyword evidence="2" id="KW-0596">Phosphopantetheine</keyword>
<dbReference type="InterPro" id="IPR020845">
    <property type="entry name" value="AMP-binding_CS"/>
</dbReference>
<dbReference type="Gene3D" id="3.30.559.30">
    <property type="entry name" value="Nonribosomal peptide synthetase, condensation domain"/>
    <property type="match status" value="6"/>
</dbReference>
<dbReference type="Gene3D" id="1.10.1200.10">
    <property type="entry name" value="ACP-like"/>
    <property type="match status" value="6"/>
</dbReference>
<dbReference type="GO" id="GO:0043041">
    <property type="term" value="P:amino acid activation for nonribosomal peptide biosynthetic process"/>
    <property type="evidence" value="ECO:0007669"/>
    <property type="project" value="TreeGrafter"/>
</dbReference>
<dbReference type="SUPFAM" id="SSF56801">
    <property type="entry name" value="Acetyl-CoA synthetase-like"/>
    <property type="match status" value="3"/>
</dbReference>
<dbReference type="InterPro" id="IPR036736">
    <property type="entry name" value="ACP-like_sf"/>
</dbReference>
<dbReference type="Proteomes" id="UP000008181">
    <property type="component" value="Chromosome 1"/>
</dbReference>
<dbReference type="RefSeq" id="XP_003650102.1">
    <property type="nucleotide sequence ID" value="XM_003650054.1"/>
</dbReference>
<keyword evidence="3" id="KW-0597">Phosphoprotein</keyword>
<dbReference type="KEGG" id="ttt:THITE_62324"/>
<dbReference type="InterPro" id="IPR042099">
    <property type="entry name" value="ANL_N_sf"/>
</dbReference>
<dbReference type="InterPro" id="IPR045851">
    <property type="entry name" value="AMP-bd_C_sf"/>
</dbReference>
<dbReference type="FunFam" id="3.40.50.12780:FF:000024">
    <property type="entry name" value="Nonribosomal siderophore peptide synthase SidC"/>
    <property type="match status" value="2"/>
</dbReference>
<dbReference type="Pfam" id="PF00550">
    <property type="entry name" value="PP-binding"/>
    <property type="match status" value="6"/>
</dbReference>
<dbReference type="InterPro" id="IPR000873">
    <property type="entry name" value="AMP-dep_synth/lig_dom"/>
</dbReference>
<dbReference type="GO" id="GO:0005737">
    <property type="term" value="C:cytoplasm"/>
    <property type="evidence" value="ECO:0007669"/>
    <property type="project" value="TreeGrafter"/>
</dbReference>
<dbReference type="OrthoDB" id="416786at2759"/>
<dbReference type="PROSITE" id="PS00012">
    <property type="entry name" value="PHOSPHOPANTETHEINE"/>
    <property type="match status" value="5"/>
</dbReference>
<dbReference type="SMART" id="SM00823">
    <property type="entry name" value="PKS_PP"/>
    <property type="match status" value="6"/>
</dbReference>
<dbReference type="InterPro" id="IPR001242">
    <property type="entry name" value="Condensation_dom"/>
</dbReference>
<feature type="domain" description="Carrier" evidence="7">
    <location>
        <begin position="4374"/>
        <end position="4447"/>
    </location>
</feature>
<dbReference type="GO" id="GO:0031177">
    <property type="term" value="F:phosphopantetheine binding"/>
    <property type="evidence" value="ECO:0007669"/>
    <property type="project" value="InterPro"/>
</dbReference>
<dbReference type="CDD" id="cd19542">
    <property type="entry name" value="CT_NRPS-like"/>
    <property type="match status" value="1"/>
</dbReference>
<dbReference type="Pfam" id="PF00668">
    <property type="entry name" value="Condensation"/>
    <property type="match status" value="6"/>
</dbReference>
<dbReference type="FunFam" id="3.40.50.980:FF:000001">
    <property type="entry name" value="Non-ribosomal peptide synthetase"/>
    <property type="match status" value="1"/>
</dbReference>
<evidence type="ECO:0000313" key="9">
    <source>
        <dbReference type="Proteomes" id="UP000008181"/>
    </source>
</evidence>
<evidence type="ECO:0000256" key="2">
    <source>
        <dbReference type="ARBA" id="ARBA00022450"/>
    </source>
</evidence>
<dbReference type="InterPro" id="IPR006162">
    <property type="entry name" value="Ppantetheine_attach_site"/>
</dbReference>
<dbReference type="InterPro" id="IPR023213">
    <property type="entry name" value="CAT-like_dom_sf"/>
</dbReference>